<feature type="transmembrane region" description="Helical" evidence="1">
    <location>
        <begin position="20"/>
        <end position="45"/>
    </location>
</feature>
<keyword evidence="1" id="KW-0812">Transmembrane</keyword>
<organism evidence="2 3">
    <name type="scientific">Alkalibacillus haloalkaliphilus</name>
    <dbReference type="NCBI Taxonomy" id="94136"/>
    <lineage>
        <taxon>Bacteria</taxon>
        <taxon>Bacillati</taxon>
        <taxon>Bacillota</taxon>
        <taxon>Bacilli</taxon>
        <taxon>Bacillales</taxon>
        <taxon>Bacillaceae</taxon>
        <taxon>Alkalibacillus</taxon>
    </lineage>
</organism>
<protein>
    <submittedName>
        <fullName evidence="2">Uncharacterized protein</fullName>
    </submittedName>
</protein>
<keyword evidence="1" id="KW-0472">Membrane</keyword>
<evidence type="ECO:0000313" key="3">
    <source>
        <dbReference type="Proteomes" id="UP000321440"/>
    </source>
</evidence>
<gene>
    <name evidence="2" type="ORF">AHA02nite_14670</name>
</gene>
<sequence length="65" mass="7269">MKNWLSTIGQFIRRINWKMVFLIIAGLISITIIVIVATFGVLLILEQFDGRYEEGVAGVMAPMLG</sequence>
<proteinExistence type="predicted"/>
<comment type="caution">
    <text evidence="2">The sequence shown here is derived from an EMBL/GenBank/DDBJ whole genome shotgun (WGS) entry which is preliminary data.</text>
</comment>
<accession>A0A511W4I0</accession>
<dbReference type="Proteomes" id="UP000321440">
    <property type="component" value="Unassembled WGS sequence"/>
</dbReference>
<evidence type="ECO:0000313" key="2">
    <source>
        <dbReference type="EMBL" id="GEN45691.1"/>
    </source>
</evidence>
<reference evidence="2 3" key="1">
    <citation type="submission" date="2019-07" db="EMBL/GenBank/DDBJ databases">
        <title>Whole genome shotgun sequence of Alkalibacillus haloalkaliphilus NBRC 103110.</title>
        <authorList>
            <person name="Hosoyama A."/>
            <person name="Uohara A."/>
            <person name="Ohji S."/>
            <person name="Ichikawa N."/>
        </authorList>
    </citation>
    <scope>NUCLEOTIDE SEQUENCE [LARGE SCALE GENOMIC DNA]</scope>
    <source>
        <strain evidence="2 3">NBRC 103110</strain>
    </source>
</reference>
<evidence type="ECO:0000256" key="1">
    <source>
        <dbReference type="SAM" id="Phobius"/>
    </source>
</evidence>
<keyword evidence="3" id="KW-1185">Reference proteome</keyword>
<keyword evidence="1" id="KW-1133">Transmembrane helix</keyword>
<name>A0A511W4I0_9BACI</name>
<dbReference type="RefSeq" id="WP_146815849.1">
    <property type="nucleotide sequence ID" value="NZ_BJYA01000010.1"/>
</dbReference>
<dbReference type="AlphaFoldDB" id="A0A511W4I0"/>
<dbReference type="EMBL" id="BJYA01000010">
    <property type="protein sequence ID" value="GEN45691.1"/>
    <property type="molecule type" value="Genomic_DNA"/>
</dbReference>